<sequence>MFTLNKITAEDFRNAIKKLKPKKAAGNDMFPPYIVGGSSEWLEKPLLHIYNLAIKTETFPDMWKESIVVPIHKSGNKKLVENYRPIAILSAPAKLFELILHTKLFIHIKPSLDDSQHGFVSHKSTLTNLLTFTNHVQESLDSKQQVDVIYTDFTKAFDKVDHDLLLGKLYLHGLTLHWLNFFASYLKNRTFKVKFDGNTSGKFEANSGVRQGSNLGPLLFLIFINDLRMSIITSNSLMFADDLKIYSELVSVEDCNLLQKDIDRLLKWSLNNKLPLNISKCLVLSIFRTRINIRFDYEMFGTKLKRVESIKDLGVVYDSSLNFNKHIENIATSAYKMLGFVLRQSANFKCIRTLKILYFTLVRPRLEYASIVWLPHTLYQIKRIEKVQNRFLRFLYFKKNNTYPEFNVRSADLRHEFEIQSLANRRSIALVQFGHKLWNNLVDQSYLLSLMTLKVPNRATRSTDMFHIPTTTFRFHSPLLAMLRLLNQLLTSIIDLDLSLPFKKFSKLVIVYYSSN</sequence>
<dbReference type="EMBL" id="GEZM01096738">
    <property type="protein sequence ID" value="JAV54603.1"/>
    <property type="molecule type" value="Transcribed_RNA"/>
</dbReference>
<name>A0A1Y1K5G1_PHOPY</name>
<accession>A0A1Y1K5G1</accession>
<dbReference type="EMBL" id="GEZM01096734">
    <property type="protein sequence ID" value="JAV54611.1"/>
    <property type="molecule type" value="Transcribed_RNA"/>
</dbReference>
<proteinExistence type="predicted"/>
<protein>
    <recommendedName>
        <fullName evidence="1">Reverse transcriptase domain-containing protein</fullName>
    </recommendedName>
</protein>
<dbReference type="PANTHER" id="PTHR33332">
    <property type="entry name" value="REVERSE TRANSCRIPTASE DOMAIN-CONTAINING PROTEIN"/>
    <property type="match status" value="1"/>
</dbReference>
<dbReference type="EMBL" id="GEZM01096735">
    <property type="protein sequence ID" value="JAV54608.1"/>
    <property type="molecule type" value="Transcribed_RNA"/>
</dbReference>
<dbReference type="PROSITE" id="PS50878">
    <property type="entry name" value="RT_POL"/>
    <property type="match status" value="1"/>
</dbReference>
<organism evidence="2">
    <name type="scientific">Photinus pyralis</name>
    <name type="common">Common eastern firefly</name>
    <name type="synonym">Lampyris pyralis</name>
    <dbReference type="NCBI Taxonomy" id="7054"/>
    <lineage>
        <taxon>Eukaryota</taxon>
        <taxon>Metazoa</taxon>
        <taxon>Ecdysozoa</taxon>
        <taxon>Arthropoda</taxon>
        <taxon>Hexapoda</taxon>
        <taxon>Insecta</taxon>
        <taxon>Pterygota</taxon>
        <taxon>Neoptera</taxon>
        <taxon>Endopterygota</taxon>
        <taxon>Coleoptera</taxon>
        <taxon>Polyphaga</taxon>
        <taxon>Elateriformia</taxon>
        <taxon>Elateroidea</taxon>
        <taxon>Lampyridae</taxon>
        <taxon>Lampyrinae</taxon>
        <taxon>Photinus</taxon>
    </lineage>
</organism>
<dbReference type="InterPro" id="IPR000477">
    <property type="entry name" value="RT_dom"/>
</dbReference>
<dbReference type="SUPFAM" id="SSF56672">
    <property type="entry name" value="DNA/RNA polymerases"/>
    <property type="match status" value="1"/>
</dbReference>
<dbReference type="AlphaFoldDB" id="A0A1Y1K5G1"/>
<dbReference type="Pfam" id="PF00078">
    <property type="entry name" value="RVT_1"/>
    <property type="match status" value="1"/>
</dbReference>
<reference evidence="2" key="1">
    <citation type="journal article" date="2016" name="Sci. Rep.">
        <title>Molecular characterization of firefly nuptial gifts: a multi-omics approach sheds light on postcopulatory sexual selection.</title>
        <authorList>
            <person name="Al-Wathiqui N."/>
            <person name="Fallon T.R."/>
            <person name="South A."/>
            <person name="Weng J.K."/>
            <person name="Lewis S.M."/>
        </authorList>
    </citation>
    <scope>NUCLEOTIDE SEQUENCE</scope>
</reference>
<dbReference type="CDD" id="cd01650">
    <property type="entry name" value="RT_nLTR_like"/>
    <property type="match status" value="1"/>
</dbReference>
<dbReference type="InterPro" id="IPR043502">
    <property type="entry name" value="DNA/RNA_pol_sf"/>
</dbReference>
<evidence type="ECO:0000313" key="2">
    <source>
        <dbReference type="EMBL" id="JAV54606.1"/>
    </source>
</evidence>
<evidence type="ECO:0000259" key="1">
    <source>
        <dbReference type="PROSITE" id="PS50878"/>
    </source>
</evidence>
<dbReference type="EMBL" id="GEZM01096736">
    <property type="protein sequence ID" value="JAV54606.1"/>
    <property type="molecule type" value="Transcribed_RNA"/>
</dbReference>
<feature type="domain" description="Reverse transcriptase" evidence="1">
    <location>
        <begin position="52"/>
        <end position="304"/>
    </location>
</feature>
<dbReference type="GO" id="GO:0071897">
    <property type="term" value="P:DNA biosynthetic process"/>
    <property type="evidence" value="ECO:0007669"/>
    <property type="project" value="UniProtKB-ARBA"/>
</dbReference>